<feature type="compositionally biased region" description="Low complexity" evidence="1">
    <location>
        <begin position="16"/>
        <end position="27"/>
    </location>
</feature>
<proteinExistence type="predicted"/>
<evidence type="ECO:0000313" key="2">
    <source>
        <dbReference type="EMBL" id="AAF12515.1"/>
    </source>
</evidence>
<feature type="compositionally biased region" description="Basic and acidic residues" evidence="1">
    <location>
        <begin position="28"/>
        <end position="38"/>
    </location>
</feature>
<dbReference type="EMBL" id="AE001825">
    <property type="protein sequence ID" value="AAF12515.1"/>
    <property type="molecule type" value="Genomic_DNA"/>
</dbReference>
<dbReference type="STRING" id="243230.DR_A0303"/>
<reference evidence="2 3" key="1">
    <citation type="journal article" date="1999" name="Science">
        <title>Genome sequence of the radioresistant bacterium Deinococcus radiodurans R1.</title>
        <authorList>
            <person name="White O."/>
            <person name="Eisen J.A."/>
            <person name="Heidelberg J.F."/>
            <person name="Hickey E.K."/>
            <person name="Peterson J.D."/>
            <person name="Dodson R.J."/>
            <person name="Haft D.H."/>
            <person name="Gwinn M.L."/>
            <person name="Nelson W.C."/>
            <person name="Richardson D.L."/>
            <person name="Moffat K.S."/>
            <person name="Qin H."/>
            <person name="Jiang L."/>
            <person name="Pamphile W."/>
            <person name="Crosby M."/>
            <person name="Shen M."/>
            <person name="Vamathevan J.J."/>
            <person name="Lam P."/>
            <person name="McDonald L."/>
            <person name="Utterback T."/>
            <person name="Zalewski C."/>
            <person name="Makarova K.S."/>
            <person name="Aravind L."/>
            <person name="Daly M.J."/>
            <person name="Minton K.W."/>
            <person name="Fleischmann R.D."/>
            <person name="Ketchum K.A."/>
            <person name="Nelson K.E."/>
            <person name="Salzberg S."/>
            <person name="Smith H.O."/>
            <person name="Venter J.C."/>
            <person name="Fraser C.M."/>
        </authorList>
    </citation>
    <scope>NUCLEOTIDE SEQUENCE [LARGE SCALE GENOMIC DNA]</scope>
    <source>
        <strain evidence="3">ATCC 13939 / DSM 20539 / JCM 16871 / LMG 4051 / NBRC 15346 / NCIMB 9279 / R1 / VKM B-1422</strain>
    </source>
</reference>
<protein>
    <recommendedName>
        <fullName evidence="4">DUF2946 domain-containing protein</fullName>
    </recommendedName>
</protein>
<dbReference type="PIR" id="D75584">
    <property type="entry name" value="D75584"/>
</dbReference>
<evidence type="ECO:0008006" key="4">
    <source>
        <dbReference type="Google" id="ProtNLM"/>
    </source>
</evidence>
<dbReference type="EnsemblBacteria" id="AAF12515">
    <property type="protein sequence ID" value="AAF12515"/>
    <property type="gene ID" value="DR_A0303"/>
</dbReference>
<sequence>MLASFAFQVRGEALGSLGAAGTTASAEVLREAPTHGEESAAPMSHAGHASHSPRPTSGEPDPHQGHGAHCPFCLSNAFALEAGVIGLPQGPPDFLPQPTPGAGVCVVAAVRHADARAPPSV</sequence>
<keyword evidence="3" id="KW-1185">Reference proteome</keyword>
<accession>Q9RYK9</accession>
<feature type="region of interest" description="Disordered" evidence="1">
    <location>
        <begin position="16"/>
        <end position="68"/>
    </location>
</feature>
<evidence type="ECO:0000313" key="3">
    <source>
        <dbReference type="Proteomes" id="UP000002524"/>
    </source>
</evidence>
<evidence type="ECO:0000256" key="1">
    <source>
        <dbReference type="SAM" id="MobiDB-lite"/>
    </source>
</evidence>
<dbReference type="PaxDb" id="243230-DR_A0303"/>
<dbReference type="HOGENOM" id="CLU_2034240_0_0_0"/>
<dbReference type="InParanoid" id="Q9RYK9"/>
<name>Q9RYK9_DEIRA</name>
<dbReference type="KEGG" id="dra:DR_A0303"/>
<gene>
    <name evidence="2" type="ordered locus">DR_A0303</name>
</gene>
<organism evidence="2 3">
    <name type="scientific">Deinococcus radiodurans (strain ATCC 13939 / DSM 20539 / JCM 16871 / CCUG 27074 / LMG 4051 / NBRC 15346 / NCIMB 9279 / VKM B-1422 / R1)</name>
    <dbReference type="NCBI Taxonomy" id="243230"/>
    <lineage>
        <taxon>Bacteria</taxon>
        <taxon>Thermotogati</taxon>
        <taxon>Deinococcota</taxon>
        <taxon>Deinococci</taxon>
        <taxon>Deinococcales</taxon>
        <taxon>Deinococcaceae</taxon>
        <taxon>Deinococcus</taxon>
    </lineage>
</organism>
<dbReference type="AlphaFoldDB" id="Q9RYK9"/>
<dbReference type="Proteomes" id="UP000002524">
    <property type="component" value="Chromosome 2"/>
</dbReference>